<evidence type="ECO:0008006" key="3">
    <source>
        <dbReference type="Google" id="ProtNLM"/>
    </source>
</evidence>
<dbReference type="PATRIC" id="fig|394096.3.peg.807"/>
<dbReference type="SUPFAM" id="SSF47240">
    <property type="entry name" value="Ferritin-like"/>
    <property type="match status" value="1"/>
</dbReference>
<dbReference type="STRING" id="394096.DB31_3158"/>
<dbReference type="EMBL" id="JMCB01000002">
    <property type="protein sequence ID" value="KFE71028.1"/>
    <property type="molecule type" value="Genomic_DNA"/>
</dbReference>
<evidence type="ECO:0000313" key="1">
    <source>
        <dbReference type="EMBL" id="KFE71028.1"/>
    </source>
</evidence>
<gene>
    <name evidence="1" type="ORF">DB31_3158</name>
</gene>
<comment type="caution">
    <text evidence="1">The sequence shown here is derived from an EMBL/GenBank/DDBJ whole genome shotgun (WGS) entry which is preliminary data.</text>
</comment>
<evidence type="ECO:0000313" key="2">
    <source>
        <dbReference type="Proteomes" id="UP000028725"/>
    </source>
</evidence>
<protein>
    <recommendedName>
        <fullName evidence="3">Ferritin/DPS protein domain-containing protein</fullName>
    </recommendedName>
</protein>
<dbReference type="InterPro" id="IPR012347">
    <property type="entry name" value="Ferritin-like"/>
</dbReference>
<dbReference type="AlphaFoldDB" id="A0A085WTL5"/>
<dbReference type="InterPro" id="IPR009078">
    <property type="entry name" value="Ferritin-like_SF"/>
</dbReference>
<organism evidence="1 2">
    <name type="scientific">Hyalangium minutum</name>
    <dbReference type="NCBI Taxonomy" id="394096"/>
    <lineage>
        <taxon>Bacteria</taxon>
        <taxon>Pseudomonadati</taxon>
        <taxon>Myxococcota</taxon>
        <taxon>Myxococcia</taxon>
        <taxon>Myxococcales</taxon>
        <taxon>Cystobacterineae</taxon>
        <taxon>Archangiaceae</taxon>
        <taxon>Hyalangium</taxon>
    </lineage>
</organism>
<accession>A0A085WTL5</accession>
<dbReference type="Proteomes" id="UP000028725">
    <property type="component" value="Unassembled WGS sequence"/>
</dbReference>
<name>A0A085WTL5_9BACT</name>
<dbReference type="CDD" id="cd00657">
    <property type="entry name" value="Ferritin_like"/>
    <property type="match status" value="1"/>
</dbReference>
<dbReference type="OrthoDB" id="5291582at2"/>
<dbReference type="RefSeq" id="WP_044182471.1">
    <property type="nucleotide sequence ID" value="NZ_JMCB01000002.1"/>
</dbReference>
<keyword evidence="2" id="KW-1185">Reference proteome</keyword>
<reference evidence="1 2" key="1">
    <citation type="submission" date="2014-04" db="EMBL/GenBank/DDBJ databases">
        <title>Genome assembly of Hyalangium minutum DSM 14724.</title>
        <authorList>
            <person name="Sharma G."/>
            <person name="Subramanian S."/>
        </authorList>
    </citation>
    <scope>NUCLEOTIDE SEQUENCE [LARGE SCALE GENOMIC DNA]</scope>
    <source>
        <strain evidence="1 2">DSM 14724</strain>
    </source>
</reference>
<sequence>MKKTSSDVGLNRTGIQTSPIDSKEAIEGAKAGIPSSMGTEAGILEVRAIYARESDGLGTVPVPATLKGMFTTAKELLKGNKPTVFIDKLGERLSFERTGVRLYEAALGKFDIHGTWAGGPSREQLEKILSDELSHFVLIREAIERLGADPTALTPSADLVAVASMGIPQVLQDPRTNLIQCLEALMVAELTDNSGWELLIELAEGLGQTELVEQFEAALGVEAEHLQLVRRWLIAGVTGEAGVREEAGIPAM</sequence>
<dbReference type="Gene3D" id="1.20.1260.10">
    <property type="match status" value="1"/>
</dbReference>
<proteinExistence type="predicted"/>